<dbReference type="Proteomes" id="UP000521676">
    <property type="component" value="Unassembled WGS sequence"/>
</dbReference>
<dbReference type="Proteomes" id="UP001431572">
    <property type="component" value="Chromosome 2"/>
</dbReference>
<name>A0A8T7M5P3_9CHLR</name>
<reference evidence="3 5" key="1">
    <citation type="submission" date="2020-06" db="EMBL/GenBank/DDBJ databases">
        <title>Anoxygenic phototrophic Chloroflexota member uses a Type I reaction center.</title>
        <authorList>
            <person name="Tsuji J.M."/>
            <person name="Shaw N.A."/>
            <person name="Nagashima S."/>
            <person name="Venkiteswaran J."/>
            <person name="Schiff S.L."/>
            <person name="Hanada S."/>
            <person name="Tank M."/>
            <person name="Neufeld J.D."/>
        </authorList>
    </citation>
    <scope>NUCLEOTIDE SEQUENCE [LARGE SCALE GENOMIC DNA]</scope>
    <source>
        <strain evidence="3">L227-S17</strain>
    </source>
</reference>
<evidence type="ECO:0000313" key="5">
    <source>
        <dbReference type="Proteomes" id="UP000521676"/>
    </source>
</evidence>
<accession>A0A8T7M5P3</accession>
<dbReference type="Pfam" id="PF07853">
    <property type="entry name" value="DUF1648"/>
    <property type="match status" value="1"/>
</dbReference>
<dbReference type="EMBL" id="CP128400">
    <property type="protein sequence ID" value="WJW69349.1"/>
    <property type="molecule type" value="Genomic_DNA"/>
</dbReference>
<feature type="domain" description="DUF1648" evidence="2">
    <location>
        <begin position="27"/>
        <end position="72"/>
    </location>
</feature>
<feature type="transmembrane region" description="Helical" evidence="1">
    <location>
        <begin position="62"/>
        <end position="82"/>
    </location>
</feature>
<keyword evidence="1" id="KW-0472">Membrane</keyword>
<proteinExistence type="predicted"/>
<evidence type="ECO:0000313" key="3">
    <source>
        <dbReference type="EMBL" id="NWJ47437.1"/>
    </source>
</evidence>
<dbReference type="AlphaFoldDB" id="A0A8T7M5P3"/>
<evidence type="ECO:0000259" key="2">
    <source>
        <dbReference type="Pfam" id="PF07853"/>
    </source>
</evidence>
<reference evidence="4" key="2">
    <citation type="journal article" date="2024" name="Nature">
        <title>Anoxygenic phototroph of the Chloroflexota uses a type I reaction centre.</title>
        <authorList>
            <person name="Tsuji J.M."/>
            <person name="Shaw N.A."/>
            <person name="Nagashima S."/>
            <person name="Venkiteswaran J.J."/>
            <person name="Schiff S.L."/>
            <person name="Watanabe T."/>
            <person name="Fukui M."/>
            <person name="Hanada S."/>
            <person name="Tank M."/>
            <person name="Neufeld J.D."/>
        </authorList>
    </citation>
    <scope>NUCLEOTIDE SEQUENCE</scope>
    <source>
        <strain evidence="4">L227-S17</strain>
    </source>
</reference>
<keyword evidence="1" id="KW-1133">Transmembrane helix</keyword>
<gene>
    <name evidence="3" type="ORF">HXX08_16380</name>
    <name evidence="4" type="ORF">OZ401_002957</name>
</gene>
<evidence type="ECO:0000313" key="6">
    <source>
        <dbReference type="Proteomes" id="UP001431572"/>
    </source>
</evidence>
<evidence type="ECO:0000256" key="1">
    <source>
        <dbReference type="SAM" id="Phobius"/>
    </source>
</evidence>
<organism evidence="3 5">
    <name type="scientific">Candidatus Chlorohelix allophototropha</name>
    <dbReference type="NCBI Taxonomy" id="3003348"/>
    <lineage>
        <taxon>Bacteria</taxon>
        <taxon>Bacillati</taxon>
        <taxon>Chloroflexota</taxon>
        <taxon>Chloroflexia</taxon>
        <taxon>Candidatus Chloroheliales</taxon>
        <taxon>Candidatus Chloroheliaceae</taxon>
        <taxon>Candidatus Chlorohelix</taxon>
    </lineage>
</organism>
<keyword evidence="1" id="KW-0812">Transmembrane</keyword>
<feature type="transmembrane region" description="Helical" evidence="1">
    <location>
        <begin position="142"/>
        <end position="161"/>
    </location>
</feature>
<feature type="transmembrane region" description="Helical" evidence="1">
    <location>
        <begin position="20"/>
        <end position="42"/>
    </location>
</feature>
<sequence>MVTSKRPVLHLHYSTGEKILEATGLVLVGLAIGFTINSWGSLPERVPTHFNVLGQPDSYGEKGTFIIVPVILTILYLSLIGVSRIPHYFNYPWNITPQNAEGQYRLARQMLLLLRVEIAIVFFYIHWQGLEVSFGRSSGLGVWFLPIFLVLVFGTLIIYIIRMAKVRE</sequence>
<dbReference type="RefSeq" id="WP_341471238.1">
    <property type="nucleotide sequence ID" value="NZ_CP128400.1"/>
</dbReference>
<dbReference type="InterPro" id="IPR012867">
    <property type="entry name" value="DUF1648"/>
</dbReference>
<evidence type="ECO:0000313" key="4">
    <source>
        <dbReference type="EMBL" id="WJW69349.1"/>
    </source>
</evidence>
<keyword evidence="6" id="KW-1185">Reference proteome</keyword>
<feature type="transmembrane region" description="Helical" evidence="1">
    <location>
        <begin position="112"/>
        <end position="130"/>
    </location>
</feature>
<dbReference type="EMBL" id="JACATZ010000003">
    <property type="protein sequence ID" value="NWJ47437.1"/>
    <property type="molecule type" value="Genomic_DNA"/>
</dbReference>
<protein>
    <submittedName>
        <fullName evidence="3">DUF1648 domain-containing protein</fullName>
    </submittedName>
</protein>